<proteinExistence type="inferred from homology"/>
<reference evidence="3 4" key="1">
    <citation type="submission" date="2017-01" db="EMBL/GenBank/DDBJ databases">
        <authorList>
            <person name="Varghese N."/>
            <person name="Submissions S."/>
        </authorList>
    </citation>
    <scope>NUCLEOTIDE SEQUENCE [LARGE SCALE GENOMIC DNA]</scope>
    <source>
        <strain evidence="3 4">DSM 44280</strain>
    </source>
</reference>
<gene>
    <name evidence="3" type="ORF">SAMN05421802_1059</name>
</gene>
<name>A0A9X8WGT4_9CORY</name>
<dbReference type="InterPro" id="IPR007712">
    <property type="entry name" value="RelE/ParE_toxin"/>
</dbReference>
<sequence length="95" mass="10813">MMAPSGHYTVEFTARARKQLKKMDRFDARLIATWIKENLDGCTNPRAFGKGLSANRSGEWRYRVGAYRILALIDEGTITIAALSIGHHREIYRDS</sequence>
<protein>
    <submittedName>
        <fullName evidence="3">mRNA interferase RelE/StbE</fullName>
    </submittedName>
</protein>
<evidence type="ECO:0000313" key="4">
    <source>
        <dbReference type="Proteomes" id="UP000185547"/>
    </source>
</evidence>
<comment type="similarity">
    <text evidence="1">Belongs to the RelE toxin family.</text>
</comment>
<keyword evidence="4" id="KW-1185">Reference proteome</keyword>
<evidence type="ECO:0000313" key="3">
    <source>
        <dbReference type="EMBL" id="SIQ04175.1"/>
    </source>
</evidence>
<evidence type="ECO:0000256" key="1">
    <source>
        <dbReference type="ARBA" id="ARBA00006226"/>
    </source>
</evidence>
<keyword evidence="2" id="KW-1277">Toxin-antitoxin system</keyword>
<dbReference type="OrthoDB" id="5326046at2"/>
<evidence type="ECO:0000256" key="2">
    <source>
        <dbReference type="ARBA" id="ARBA00022649"/>
    </source>
</evidence>
<comment type="caution">
    <text evidence="3">The sequence shown here is derived from an EMBL/GenBank/DDBJ whole genome shotgun (WGS) entry which is preliminary data.</text>
</comment>
<dbReference type="SUPFAM" id="SSF143011">
    <property type="entry name" value="RelE-like"/>
    <property type="match status" value="1"/>
</dbReference>
<dbReference type="PANTHER" id="PTHR35601:SF1">
    <property type="entry name" value="TOXIN RELE"/>
    <property type="match status" value="1"/>
</dbReference>
<dbReference type="Proteomes" id="UP000185547">
    <property type="component" value="Unassembled WGS sequence"/>
</dbReference>
<dbReference type="AlphaFoldDB" id="A0A9X8WGT4"/>
<dbReference type="EMBL" id="FTMH01000005">
    <property type="protein sequence ID" value="SIQ04175.1"/>
    <property type="molecule type" value="Genomic_DNA"/>
</dbReference>
<accession>A0A9X8WGT4</accession>
<organism evidence="3 4">
    <name type="scientific">Corynebacterium afermentans</name>
    <dbReference type="NCBI Taxonomy" id="38286"/>
    <lineage>
        <taxon>Bacteria</taxon>
        <taxon>Bacillati</taxon>
        <taxon>Actinomycetota</taxon>
        <taxon>Actinomycetes</taxon>
        <taxon>Mycobacteriales</taxon>
        <taxon>Corynebacteriaceae</taxon>
        <taxon>Corynebacterium</taxon>
    </lineage>
</organism>
<dbReference type="Pfam" id="PF05016">
    <property type="entry name" value="ParE_toxin"/>
    <property type="match status" value="1"/>
</dbReference>
<dbReference type="InterPro" id="IPR035093">
    <property type="entry name" value="RelE/ParE_toxin_dom_sf"/>
</dbReference>
<dbReference type="Gene3D" id="3.30.2310.20">
    <property type="entry name" value="RelE-like"/>
    <property type="match status" value="1"/>
</dbReference>
<dbReference type="PANTHER" id="PTHR35601">
    <property type="entry name" value="TOXIN RELE"/>
    <property type="match status" value="1"/>
</dbReference>